<dbReference type="InterPro" id="IPR053152">
    <property type="entry name" value="Hydrolase_YcaC-like"/>
</dbReference>
<dbReference type="OrthoDB" id="245563at2759"/>
<dbReference type="EMBL" id="BPQB01000005">
    <property type="protein sequence ID" value="GJE86939.1"/>
    <property type="molecule type" value="Genomic_DNA"/>
</dbReference>
<organism evidence="4 5">
    <name type="scientific">Phanerochaete sordida</name>
    <dbReference type="NCBI Taxonomy" id="48140"/>
    <lineage>
        <taxon>Eukaryota</taxon>
        <taxon>Fungi</taxon>
        <taxon>Dikarya</taxon>
        <taxon>Basidiomycota</taxon>
        <taxon>Agaricomycotina</taxon>
        <taxon>Agaricomycetes</taxon>
        <taxon>Polyporales</taxon>
        <taxon>Phanerochaetaceae</taxon>
        <taxon>Phanerochaete</taxon>
    </lineage>
</organism>
<dbReference type="Proteomes" id="UP000703269">
    <property type="component" value="Unassembled WGS sequence"/>
</dbReference>
<feature type="domain" description="Isochorismatase-like" evidence="3">
    <location>
        <begin position="34"/>
        <end position="185"/>
    </location>
</feature>
<gene>
    <name evidence="4" type="ORF">PsYK624_030220</name>
</gene>
<reference evidence="4 5" key="1">
    <citation type="submission" date="2021-08" db="EMBL/GenBank/DDBJ databases">
        <title>Draft Genome Sequence of Phanerochaete sordida strain YK-624.</title>
        <authorList>
            <person name="Mori T."/>
            <person name="Dohra H."/>
            <person name="Suzuki T."/>
            <person name="Kawagishi H."/>
            <person name="Hirai H."/>
        </authorList>
    </citation>
    <scope>NUCLEOTIDE SEQUENCE [LARGE SCALE GENOMIC DNA]</scope>
    <source>
        <strain evidence="4 5">YK-624</strain>
    </source>
</reference>
<dbReference type="PANTHER" id="PTHR43559:SF3">
    <property type="entry name" value="HYDROLASE YCAC-RELATED"/>
    <property type="match status" value="1"/>
</dbReference>
<evidence type="ECO:0000259" key="3">
    <source>
        <dbReference type="Pfam" id="PF00857"/>
    </source>
</evidence>
<evidence type="ECO:0000256" key="2">
    <source>
        <dbReference type="SAM" id="SignalP"/>
    </source>
</evidence>
<keyword evidence="5" id="KW-1185">Reference proteome</keyword>
<feature type="chain" id="PRO_5040319775" evidence="2">
    <location>
        <begin position="24"/>
        <end position="246"/>
    </location>
</feature>
<evidence type="ECO:0000256" key="1">
    <source>
        <dbReference type="ARBA" id="ARBA00006336"/>
    </source>
</evidence>
<evidence type="ECO:0000313" key="5">
    <source>
        <dbReference type="Proteomes" id="UP000703269"/>
    </source>
</evidence>
<dbReference type="Gene3D" id="3.40.50.850">
    <property type="entry name" value="Isochorismatase-like"/>
    <property type="match status" value="1"/>
</dbReference>
<dbReference type="Pfam" id="PF00857">
    <property type="entry name" value="Isochorismatase"/>
    <property type="match status" value="1"/>
</dbReference>
<comment type="caution">
    <text evidence="4">The sequence shown here is derived from an EMBL/GenBank/DDBJ whole genome shotgun (WGS) entry which is preliminary data.</text>
</comment>
<protein>
    <submittedName>
        <fullName evidence="4">YcaC protein</fullName>
    </submittedName>
</protein>
<name>A0A9P3G303_9APHY</name>
<dbReference type="PANTHER" id="PTHR43559">
    <property type="entry name" value="HYDROLASE YCAC-RELATED"/>
    <property type="match status" value="1"/>
</dbReference>
<accession>A0A9P3G303</accession>
<dbReference type="InterPro" id="IPR036380">
    <property type="entry name" value="Isochorismatase-like_sf"/>
</dbReference>
<dbReference type="AlphaFoldDB" id="A0A9P3G303"/>
<dbReference type="SUPFAM" id="SSF52499">
    <property type="entry name" value="Isochorismatase-like hydrolases"/>
    <property type="match status" value="1"/>
</dbReference>
<dbReference type="InterPro" id="IPR000868">
    <property type="entry name" value="Isochorismatase-like_dom"/>
</dbReference>
<proteinExistence type="inferred from homology"/>
<keyword evidence="2" id="KW-0732">Signal</keyword>
<comment type="similarity">
    <text evidence="1">Belongs to the isochorismatase family.</text>
</comment>
<feature type="signal peptide" evidence="2">
    <location>
        <begin position="1"/>
        <end position="23"/>
    </location>
</feature>
<evidence type="ECO:0000313" key="4">
    <source>
        <dbReference type="EMBL" id="GJE86939.1"/>
    </source>
</evidence>
<sequence length="246" mass="26970">MQFSKSFVCHAVYFFSLFLAASAFTYERIDKNNTVLLVVDHQEGLYQMARDMPAVEMKANILAHAALGKVFNLPVVMTTSADTGPNGPLIEEIVKMHPDAPFIHRHGEVDAWDNADFRAAVEATGKKQVILAGITTDVCTAFLALSLKAAGYSVYANSDASGTFDIKTAQDANDRMRAAGIQVLSMFAVALELMRDWRNTPGTPEMMPFFDQYLPEYGMLARGHDAAFLNGTISGLNTTLDTQYPV</sequence>